<dbReference type="Gene3D" id="1.10.510.10">
    <property type="entry name" value="Transferase(Phosphotransferase) domain 1"/>
    <property type="match status" value="1"/>
</dbReference>
<evidence type="ECO:0000256" key="2">
    <source>
        <dbReference type="ARBA" id="ARBA00022741"/>
    </source>
</evidence>
<keyword evidence="4" id="KW-0067">ATP-binding</keyword>
<dbReference type="CDD" id="cd14014">
    <property type="entry name" value="STKc_PknB_like"/>
    <property type="match status" value="1"/>
</dbReference>
<evidence type="ECO:0000256" key="5">
    <source>
        <dbReference type="SAM" id="Coils"/>
    </source>
</evidence>
<accession>A0A6C2UA76</accession>
<keyword evidence="3 8" id="KW-0418">Kinase</keyword>
<protein>
    <submittedName>
        <fullName evidence="8">Serine/threonine-protein kinase PknD</fullName>
    </submittedName>
</protein>
<evidence type="ECO:0000259" key="7">
    <source>
        <dbReference type="PROSITE" id="PS50011"/>
    </source>
</evidence>
<keyword evidence="2" id="KW-0547">Nucleotide-binding</keyword>
<evidence type="ECO:0000256" key="1">
    <source>
        <dbReference type="ARBA" id="ARBA00022679"/>
    </source>
</evidence>
<keyword evidence="6" id="KW-0812">Transmembrane</keyword>
<feature type="coiled-coil region" evidence="5">
    <location>
        <begin position="383"/>
        <end position="413"/>
    </location>
</feature>
<gene>
    <name evidence="8" type="primary">pknD_20</name>
    <name evidence="8" type="ORF">PDESU_05533</name>
</gene>
<evidence type="ECO:0000313" key="9">
    <source>
        <dbReference type="Proteomes" id="UP000366872"/>
    </source>
</evidence>
<reference evidence="8 9" key="1">
    <citation type="submission" date="2019-04" db="EMBL/GenBank/DDBJ databases">
        <authorList>
            <person name="Van Vliet M D."/>
        </authorList>
    </citation>
    <scope>NUCLEOTIDE SEQUENCE [LARGE SCALE GENOMIC DNA]</scope>
    <source>
        <strain evidence="8 9">F1</strain>
    </source>
</reference>
<dbReference type="SUPFAM" id="SSF52058">
    <property type="entry name" value="L domain-like"/>
    <property type="match status" value="1"/>
</dbReference>
<dbReference type="RefSeq" id="WP_136082450.1">
    <property type="nucleotide sequence ID" value="NZ_CAAHFG010000004.1"/>
</dbReference>
<dbReference type="Gene3D" id="3.80.10.10">
    <property type="entry name" value="Ribonuclease Inhibitor"/>
    <property type="match status" value="1"/>
</dbReference>
<dbReference type="InterPro" id="IPR000719">
    <property type="entry name" value="Prot_kinase_dom"/>
</dbReference>
<feature type="domain" description="Protein kinase" evidence="7">
    <location>
        <begin position="46"/>
        <end position="324"/>
    </location>
</feature>
<dbReference type="Pfam" id="PF00069">
    <property type="entry name" value="Pkinase"/>
    <property type="match status" value="1"/>
</dbReference>
<keyword evidence="9" id="KW-1185">Reference proteome</keyword>
<dbReference type="GO" id="GO:0004674">
    <property type="term" value="F:protein serine/threonine kinase activity"/>
    <property type="evidence" value="ECO:0007669"/>
    <property type="project" value="TreeGrafter"/>
</dbReference>
<dbReference type="SMART" id="SM00220">
    <property type="entry name" value="S_TKc"/>
    <property type="match status" value="1"/>
</dbReference>
<dbReference type="EMBL" id="CAAHFG010000004">
    <property type="protein sequence ID" value="VGO16940.1"/>
    <property type="molecule type" value="Genomic_DNA"/>
</dbReference>
<dbReference type="PROSITE" id="PS50011">
    <property type="entry name" value="PROTEIN_KINASE_DOM"/>
    <property type="match status" value="1"/>
</dbReference>
<dbReference type="GO" id="GO:0005524">
    <property type="term" value="F:ATP binding"/>
    <property type="evidence" value="ECO:0007669"/>
    <property type="project" value="UniProtKB-KW"/>
</dbReference>
<dbReference type="Proteomes" id="UP000366872">
    <property type="component" value="Unassembled WGS sequence"/>
</dbReference>
<evidence type="ECO:0000256" key="4">
    <source>
        <dbReference type="ARBA" id="ARBA00022840"/>
    </source>
</evidence>
<evidence type="ECO:0000313" key="8">
    <source>
        <dbReference type="EMBL" id="VGO16940.1"/>
    </source>
</evidence>
<evidence type="ECO:0000256" key="3">
    <source>
        <dbReference type="ARBA" id="ARBA00022777"/>
    </source>
</evidence>
<feature type="transmembrane region" description="Helical" evidence="6">
    <location>
        <begin position="349"/>
        <end position="369"/>
    </location>
</feature>
<name>A0A6C2UA76_PONDE</name>
<dbReference type="InterPro" id="IPR011009">
    <property type="entry name" value="Kinase-like_dom_sf"/>
</dbReference>
<dbReference type="PANTHER" id="PTHR43289:SF6">
    <property type="entry name" value="SERINE_THREONINE-PROTEIN KINASE NEKL-3"/>
    <property type="match status" value="1"/>
</dbReference>
<dbReference type="InterPro" id="IPR032675">
    <property type="entry name" value="LRR_dom_sf"/>
</dbReference>
<dbReference type="Gene3D" id="3.30.200.20">
    <property type="entry name" value="Phosphorylase Kinase, domain 1"/>
    <property type="match status" value="1"/>
</dbReference>
<evidence type="ECO:0000256" key="6">
    <source>
        <dbReference type="SAM" id="Phobius"/>
    </source>
</evidence>
<keyword evidence="5" id="KW-0175">Coiled coil</keyword>
<dbReference type="PANTHER" id="PTHR43289">
    <property type="entry name" value="MITOGEN-ACTIVATED PROTEIN KINASE KINASE KINASE 20-RELATED"/>
    <property type="match status" value="1"/>
</dbReference>
<dbReference type="SUPFAM" id="SSF56112">
    <property type="entry name" value="Protein kinase-like (PK-like)"/>
    <property type="match status" value="1"/>
</dbReference>
<sequence length="685" mass="77045">MSEAPFNNDELDGMARMLSSMYGERVSAEDSEGTIHAELRASGDRYTDAEVLARGGMKKVSRVFDTKTGRQVAMAELRAHAPAELYEPFLREARLTALLEHPNIISIHDIGLFPDGRPFFTMDLKRGDSLANILRKNKMPREQLLEIFVKLCDALSYAHSQKVLHLDLKPENIQVGRFGEVFICDWGLGKIADGDESDGQEFDLMLFNPDLLNNMTLSGELKGTPGYMAPEQFEKGGVKTFQTDVFALGCMLYAILTQQPPFKGNLEEIREQTLAGKVVSPAKAFPKKNVPAGLNAVVMKALNPKPAHRYTSAAELRDDVKNFLSGFSTSAENAGLIKESALFFKRNRAACLVGLMALLVVVATTVLFIQQLQGSLVDTRQAHELAEIRREEADTQRQEAEALRIEAETASALYREELDRNLRLIGSVAENREQQLFRQNLDFIYLDPVLAIELSLQQLNLLAREAPSPYYSGEIGFRHFIRQEFAVAEDHLKRGGKSHIDLWELSRKYKNRKSGHLLNLDWFAELIGDLKASKMYRTALMERMLVYDDAVREDKTGYEKVVEAVLRGWNNRWTEGRFEYDPENASLELSGINLKRFVIQSNVNSGESPLRFINIRTLDVHHTGLQDLNQIKTLRIQSLDISNTEVVDLKPISLFPALKTLIVAPNQFTDAQLAALPSTISVSIR</sequence>
<proteinExistence type="predicted"/>
<keyword evidence="6" id="KW-0472">Membrane</keyword>
<keyword evidence="1" id="KW-0808">Transferase</keyword>
<dbReference type="AlphaFoldDB" id="A0A6C2UA76"/>
<organism evidence="8 9">
    <name type="scientific">Pontiella desulfatans</name>
    <dbReference type="NCBI Taxonomy" id="2750659"/>
    <lineage>
        <taxon>Bacteria</taxon>
        <taxon>Pseudomonadati</taxon>
        <taxon>Kiritimatiellota</taxon>
        <taxon>Kiritimatiellia</taxon>
        <taxon>Kiritimatiellales</taxon>
        <taxon>Pontiellaceae</taxon>
        <taxon>Pontiella</taxon>
    </lineage>
</organism>
<keyword evidence="6" id="KW-1133">Transmembrane helix</keyword>